<feature type="transmembrane region" description="Helical" evidence="1">
    <location>
        <begin position="22"/>
        <end position="40"/>
    </location>
</feature>
<organism evidence="2">
    <name type="scientific">Papilio xuthus</name>
    <name type="common">Asian swallowtail butterfly</name>
    <dbReference type="NCBI Taxonomy" id="66420"/>
    <lineage>
        <taxon>Eukaryota</taxon>
        <taxon>Metazoa</taxon>
        <taxon>Ecdysozoa</taxon>
        <taxon>Arthropoda</taxon>
        <taxon>Hexapoda</taxon>
        <taxon>Insecta</taxon>
        <taxon>Pterygota</taxon>
        <taxon>Neoptera</taxon>
        <taxon>Endopterygota</taxon>
        <taxon>Lepidoptera</taxon>
        <taxon>Glossata</taxon>
        <taxon>Ditrysia</taxon>
        <taxon>Papilionoidea</taxon>
        <taxon>Papilionidae</taxon>
        <taxon>Papilioninae</taxon>
        <taxon>Papilio</taxon>
    </lineage>
</organism>
<keyword evidence="1" id="KW-0812">Transmembrane</keyword>
<accession>I4DQM0</accession>
<keyword evidence="1" id="KW-0472">Membrane</keyword>
<reference evidence="2" key="1">
    <citation type="journal article" date="2012" name="BMC Biol.">
        <title>Comprehensive microarray-based analysis for stage-specific larval camouflage pattern-associated genes in the swallowtail butterfly, Papilio xuthus.</title>
        <authorList>
            <person name="Futahashi R."/>
            <person name="Shirataki H."/>
            <person name="Narita T."/>
            <person name="Mita K."/>
            <person name="Fujiwara H."/>
        </authorList>
    </citation>
    <scope>NUCLEOTIDE SEQUENCE</scope>
    <source>
        <tissue evidence="2">Epidermis</tissue>
    </source>
</reference>
<evidence type="ECO:0000256" key="1">
    <source>
        <dbReference type="SAM" id="Phobius"/>
    </source>
</evidence>
<name>I4DQM0_PAPXU</name>
<protein>
    <submittedName>
        <fullName evidence="2">Uncharacterized protein</fullName>
    </submittedName>
</protein>
<keyword evidence="1" id="KW-1133">Transmembrane helix</keyword>
<dbReference type="EMBL" id="AK404443">
    <property type="protein sequence ID" value="BAM20210.1"/>
    <property type="molecule type" value="mRNA"/>
</dbReference>
<dbReference type="AlphaFoldDB" id="I4DQM0"/>
<sequence length="55" mass="6729">MQNLYFCLFVTNKILLDRFKNLFHYNNLILFLCNIVYIMSRRSHLVLFPFPPFSL</sequence>
<proteinExistence type="evidence at transcript level"/>
<evidence type="ECO:0000313" key="2">
    <source>
        <dbReference type="EMBL" id="BAM20210.1"/>
    </source>
</evidence>